<organism evidence="3 4">
    <name type="scientific">Fusarium albosuccineum</name>
    <dbReference type="NCBI Taxonomy" id="1237068"/>
    <lineage>
        <taxon>Eukaryota</taxon>
        <taxon>Fungi</taxon>
        <taxon>Dikarya</taxon>
        <taxon>Ascomycota</taxon>
        <taxon>Pezizomycotina</taxon>
        <taxon>Sordariomycetes</taxon>
        <taxon>Hypocreomycetidae</taxon>
        <taxon>Hypocreales</taxon>
        <taxon>Nectriaceae</taxon>
        <taxon>Fusarium</taxon>
        <taxon>Fusarium decemcellulare species complex</taxon>
    </lineage>
</organism>
<gene>
    <name evidence="3" type="ORF">FALBO_1769</name>
</gene>
<evidence type="ECO:0000313" key="3">
    <source>
        <dbReference type="EMBL" id="KAF4471309.1"/>
    </source>
</evidence>
<feature type="domain" description="YCII-related" evidence="2">
    <location>
        <begin position="3"/>
        <end position="115"/>
    </location>
</feature>
<dbReference type="PANTHER" id="PTHR35174">
    <property type="entry name" value="BLL7171 PROTEIN-RELATED"/>
    <property type="match status" value="1"/>
</dbReference>
<keyword evidence="4" id="KW-1185">Reference proteome</keyword>
<name>A0A8H4LPM8_9HYPO</name>
<evidence type="ECO:0000313" key="4">
    <source>
        <dbReference type="Proteomes" id="UP000554235"/>
    </source>
</evidence>
<comment type="caution">
    <text evidence="3">The sequence shown here is derived from an EMBL/GenBank/DDBJ whole genome shotgun (WGS) entry which is preliminary data.</text>
</comment>
<protein>
    <submittedName>
        <fullName evidence="3">Dgpfaetke family</fullName>
    </submittedName>
</protein>
<dbReference type="Gene3D" id="3.30.70.1060">
    <property type="entry name" value="Dimeric alpha+beta barrel"/>
    <property type="match status" value="1"/>
</dbReference>
<dbReference type="InterPro" id="IPR005545">
    <property type="entry name" value="YCII"/>
</dbReference>
<dbReference type="Pfam" id="PF03795">
    <property type="entry name" value="YCII"/>
    <property type="match status" value="1"/>
</dbReference>
<dbReference type="Proteomes" id="UP000554235">
    <property type="component" value="Unassembled WGS sequence"/>
</dbReference>
<dbReference type="AlphaFoldDB" id="A0A8H4LPM8"/>
<evidence type="ECO:0000259" key="2">
    <source>
        <dbReference type="Pfam" id="PF03795"/>
    </source>
</evidence>
<dbReference type="SUPFAM" id="SSF54909">
    <property type="entry name" value="Dimeric alpha+beta barrel"/>
    <property type="match status" value="1"/>
</dbReference>
<feature type="compositionally biased region" description="Basic and acidic residues" evidence="1">
    <location>
        <begin position="126"/>
        <end position="144"/>
    </location>
</feature>
<reference evidence="3 4" key="1">
    <citation type="submission" date="2020-01" db="EMBL/GenBank/DDBJ databases">
        <title>Identification and distribution of gene clusters putatively required for synthesis of sphingolipid metabolism inhibitors in phylogenetically diverse species of the filamentous fungus Fusarium.</title>
        <authorList>
            <person name="Kim H.-S."/>
            <person name="Busman M."/>
            <person name="Brown D.W."/>
            <person name="Divon H."/>
            <person name="Uhlig S."/>
            <person name="Proctor R.H."/>
        </authorList>
    </citation>
    <scope>NUCLEOTIDE SEQUENCE [LARGE SCALE GENOMIC DNA]</scope>
    <source>
        <strain evidence="3 4">NRRL 20459</strain>
    </source>
</reference>
<sequence>MPRYMLLIKASPDAENPEATTPEIFEEMTTFNENLNAAGVLVSGEGLRPTNVDSYRLSYSSDGPPQVTEGPFDVKKEAHVCGWWILKTKDADEALSWAKKVPFKEGELVMRRIAEMDDFGDQVSESVRDREEKLREELEKQNQK</sequence>
<proteinExistence type="predicted"/>
<accession>A0A8H4LPM8</accession>
<dbReference type="InterPro" id="IPR011008">
    <property type="entry name" value="Dimeric_a/b-barrel"/>
</dbReference>
<feature type="region of interest" description="Disordered" evidence="1">
    <location>
        <begin position="120"/>
        <end position="144"/>
    </location>
</feature>
<dbReference type="EMBL" id="JAADYS010000225">
    <property type="protein sequence ID" value="KAF4471309.1"/>
    <property type="molecule type" value="Genomic_DNA"/>
</dbReference>
<dbReference type="OrthoDB" id="3933054at2759"/>
<evidence type="ECO:0000256" key="1">
    <source>
        <dbReference type="SAM" id="MobiDB-lite"/>
    </source>
</evidence>